<dbReference type="AlphaFoldDB" id="A0A7X2D4C8"/>
<dbReference type="OrthoDB" id="7189112at2"/>
<evidence type="ECO:0000313" key="3">
    <source>
        <dbReference type="Proteomes" id="UP000434582"/>
    </source>
</evidence>
<keyword evidence="1" id="KW-0732">Signal</keyword>
<organism evidence="2 3">
    <name type="scientific">Roseospira navarrensis</name>
    <dbReference type="NCBI Taxonomy" id="140058"/>
    <lineage>
        <taxon>Bacteria</taxon>
        <taxon>Pseudomonadati</taxon>
        <taxon>Pseudomonadota</taxon>
        <taxon>Alphaproteobacteria</taxon>
        <taxon>Rhodospirillales</taxon>
        <taxon>Rhodospirillaceae</taxon>
        <taxon>Roseospira</taxon>
    </lineage>
</organism>
<accession>A0A7X2D4C8</accession>
<gene>
    <name evidence="2" type="ORF">GHC57_14830</name>
</gene>
<keyword evidence="3" id="KW-1185">Reference proteome</keyword>
<evidence type="ECO:0000313" key="2">
    <source>
        <dbReference type="EMBL" id="MQX37793.1"/>
    </source>
</evidence>
<evidence type="ECO:0000256" key="1">
    <source>
        <dbReference type="SAM" id="SignalP"/>
    </source>
</evidence>
<dbReference type="EMBL" id="WIVE01000056">
    <property type="protein sequence ID" value="MQX37793.1"/>
    <property type="molecule type" value="Genomic_DNA"/>
</dbReference>
<proteinExistence type="predicted"/>
<dbReference type="InterPro" id="IPR018673">
    <property type="entry name" value="DUF2141"/>
</dbReference>
<name>A0A7X2D4C8_9PROT</name>
<feature type="signal peptide" evidence="1">
    <location>
        <begin position="1"/>
        <end position="21"/>
    </location>
</feature>
<dbReference type="Proteomes" id="UP000434582">
    <property type="component" value="Unassembled WGS sequence"/>
</dbReference>
<feature type="chain" id="PRO_5030787843" evidence="1">
    <location>
        <begin position="22"/>
        <end position="144"/>
    </location>
</feature>
<reference evidence="2 3" key="1">
    <citation type="submission" date="2019-10" db="EMBL/GenBank/DDBJ databases">
        <title>Draft whole-genome sequence of the purple nonsulfur photosynthetic bacterium Roseospira navarrensis DSM 15114.</title>
        <authorList>
            <person name="Kyndt J.A."/>
            <person name="Meyer T.E."/>
        </authorList>
    </citation>
    <scope>NUCLEOTIDE SEQUENCE [LARGE SCALE GENOMIC DNA]</scope>
    <source>
        <strain evidence="2 3">DSM 15114</strain>
    </source>
</reference>
<comment type="caution">
    <text evidence="2">The sequence shown here is derived from an EMBL/GenBank/DDBJ whole genome shotgun (WGS) entry which is preliminary data.</text>
</comment>
<sequence length="144" mass="14843">MRTATLAAALAAVALAGPAGAADTAPLAITVIGVEAGDGSVRADIYDNAETFREPDEAVAALAVAARPGGTVDLEPVALPPGRYAVIVYHDEDDDGDLDRFLGMMPTEGYGVSTNPTLSGPPDFDDTAVILPPEGTTIRIEMRY</sequence>
<dbReference type="Pfam" id="PF09912">
    <property type="entry name" value="DUF2141"/>
    <property type="match status" value="1"/>
</dbReference>
<protein>
    <submittedName>
        <fullName evidence="2">DUF2141 domain-containing protein</fullName>
    </submittedName>
</protein>
<dbReference type="RefSeq" id="WP_153345634.1">
    <property type="nucleotide sequence ID" value="NZ_WIVE01000056.1"/>
</dbReference>